<dbReference type="Pfam" id="PF00672">
    <property type="entry name" value="HAMP"/>
    <property type="match status" value="1"/>
</dbReference>
<dbReference type="SUPFAM" id="SSF141868">
    <property type="entry name" value="EAL domain-like"/>
    <property type="match status" value="1"/>
</dbReference>
<dbReference type="NCBIfam" id="TIGR00229">
    <property type="entry name" value="sensory_box"/>
    <property type="match status" value="1"/>
</dbReference>
<protein>
    <submittedName>
        <fullName evidence="14">EAL domain-containing protein</fullName>
    </submittedName>
</protein>
<comment type="subcellular location">
    <subcellularLocation>
        <location evidence="1">Membrane</location>
    </subcellularLocation>
</comment>
<dbReference type="Proteomes" id="UP000469346">
    <property type="component" value="Unassembled WGS sequence"/>
</dbReference>
<keyword evidence="2" id="KW-0597">Phosphoprotein</keyword>
<dbReference type="Pfam" id="PF00563">
    <property type="entry name" value="EAL"/>
    <property type="match status" value="1"/>
</dbReference>
<keyword evidence="4" id="KW-0547">Nucleotide-binding</keyword>
<dbReference type="SMART" id="SM00304">
    <property type="entry name" value="HAMP"/>
    <property type="match status" value="1"/>
</dbReference>
<dbReference type="PROSITE" id="PS50113">
    <property type="entry name" value="PAC"/>
    <property type="match status" value="1"/>
</dbReference>
<dbReference type="GO" id="GO:0016301">
    <property type="term" value="F:kinase activity"/>
    <property type="evidence" value="ECO:0007669"/>
    <property type="project" value="UniProtKB-KW"/>
</dbReference>
<dbReference type="Gene3D" id="3.30.70.270">
    <property type="match status" value="1"/>
</dbReference>
<evidence type="ECO:0000256" key="4">
    <source>
        <dbReference type="ARBA" id="ARBA00022741"/>
    </source>
</evidence>
<evidence type="ECO:0000259" key="10">
    <source>
        <dbReference type="PROSITE" id="PS50113"/>
    </source>
</evidence>
<feature type="domain" description="EAL" evidence="11">
    <location>
        <begin position="567"/>
        <end position="821"/>
    </location>
</feature>
<dbReference type="InterPro" id="IPR003660">
    <property type="entry name" value="HAMP_dom"/>
</dbReference>
<dbReference type="SUPFAM" id="SSF55785">
    <property type="entry name" value="PYP-like sensor domain (PAS domain)"/>
    <property type="match status" value="1"/>
</dbReference>
<keyword evidence="3" id="KW-0808">Transferase</keyword>
<organism evidence="14 15">
    <name type="scientific">Dissulfurirhabdus thermomarina</name>
    <dbReference type="NCBI Taxonomy" id="1765737"/>
    <lineage>
        <taxon>Bacteria</taxon>
        <taxon>Deltaproteobacteria</taxon>
        <taxon>Dissulfurirhabdaceae</taxon>
        <taxon>Dissulfurirhabdus</taxon>
    </lineage>
</organism>
<reference evidence="14 15" key="1">
    <citation type="submission" date="2020-02" db="EMBL/GenBank/DDBJ databases">
        <title>Comparative genomics of sulfur disproportionating microorganisms.</title>
        <authorList>
            <person name="Ward L.M."/>
            <person name="Bertran E."/>
            <person name="Johnston D.T."/>
        </authorList>
    </citation>
    <scope>NUCLEOTIDE SEQUENCE [LARGE SCALE GENOMIC DNA]</scope>
    <source>
        <strain evidence="14 15">DSM 100025</strain>
    </source>
</reference>
<gene>
    <name evidence="14" type="ORF">G3N55_06325</name>
</gene>
<dbReference type="InterPro" id="IPR001633">
    <property type="entry name" value="EAL_dom"/>
</dbReference>
<dbReference type="Gene3D" id="3.20.20.450">
    <property type="entry name" value="EAL domain"/>
    <property type="match status" value="1"/>
</dbReference>
<dbReference type="GO" id="GO:0000160">
    <property type="term" value="P:phosphorelay signal transduction system"/>
    <property type="evidence" value="ECO:0007669"/>
    <property type="project" value="UniProtKB-KW"/>
</dbReference>
<dbReference type="PROSITE" id="PS50887">
    <property type="entry name" value="GGDEF"/>
    <property type="match status" value="1"/>
</dbReference>
<dbReference type="FunFam" id="3.20.20.450:FF:000001">
    <property type="entry name" value="Cyclic di-GMP phosphodiesterase yahA"/>
    <property type="match status" value="1"/>
</dbReference>
<comment type="caution">
    <text evidence="14">The sequence shown here is derived from an EMBL/GenBank/DDBJ whole genome shotgun (WGS) entry which is preliminary data.</text>
</comment>
<dbReference type="CDD" id="cd06225">
    <property type="entry name" value="HAMP"/>
    <property type="match status" value="1"/>
</dbReference>
<keyword evidence="9" id="KW-1133">Transmembrane helix</keyword>
<evidence type="ECO:0000259" key="11">
    <source>
        <dbReference type="PROSITE" id="PS50883"/>
    </source>
</evidence>
<dbReference type="InterPro" id="IPR013655">
    <property type="entry name" value="PAS_fold_3"/>
</dbReference>
<dbReference type="PANTHER" id="PTHR44757">
    <property type="entry name" value="DIGUANYLATE CYCLASE DGCP"/>
    <property type="match status" value="1"/>
</dbReference>
<proteinExistence type="predicted"/>
<evidence type="ECO:0000256" key="3">
    <source>
        <dbReference type="ARBA" id="ARBA00022679"/>
    </source>
</evidence>
<accession>A0A6N9TSN3</accession>
<evidence type="ECO:0000256" key="8">
    <source>
        <dbReference type="SAM" id="MobiDB-lite"/>
    </source>
</evidence>
<dbReference type="CDD" id="cd01948">
    <property type="entry name" value="EAL"/>
    <property type="match status" value="1"/>
</dbReference>
<dbReference type="InterPro" id="IPR043128">
    <property type="entry name" value="Rev_trsase/Diguanyl_cyclase"/>
</dbReference>
<dbReference type="Pfam" id="PF00990">
    <property type="entry name" value="GGDEF"/>
    <property type="match status" value="2"/>
</dbReference>
<dbReference type="InterPro" id="IPR035965">
    <property type="entry name" value="PAS-like_dom_sf"/>
</dbReference>
<dbReference type="GO" id="GO:0005524">
    <property type="term" value="F:ATP binding"/>
    <property type="evidence" value="ECO:0007669"/>
    <property type="project" value="UniProtKB-KW"/>
</dbReference>
<name>A0A6N9TSN3_DISTH</name>
<dbReference type="Gene3D" id="6.10.340.10">
    <property type="match status" value="1"/>
</dbReference>
<dbReference type="SMART" id="SM00267">
    <property type="entry name" value="GGDEF"/>
    <property type="match status" value="1"/>
</dbReference>
<dbReference type="PROSITE" id="PS50885">
    <property type="entry name" value="HAMP"/>
    <property type="match status" value="1"/>
</dbReference>
<dbReference type="InterPro" id="IPR001610">
    <property type="entry name" value="PAC"/>
</dbReference>
<dbReference type="PROSITE" id="PS50883">
    <property type="entry name" value="EAL"/>
    <property type="match status" value="1"/>
</dbReference>
<dbReference type="NCBIfam" id="TIGR00254">
    <property type="entry name" value="GGDEF"/>
    <property type="match status" value="1"/>
</dbReference>
<dbReference type="SUPFAM" id="SSF55073">
    <property type="entry name" value="Nucleotide cyclase"/>
    <property type="match status" value="1"/>
</dbReference>
<dbReference type="EMBL" id="JAAGRR010000058">
    <property type="protein sequence ID" value="NDY42457.1"/>
    <property type="molecule type" value="Genomic_DNA"/>
</dbReference>
<keyword evidence="6" id="KW-0067">ATP-binding</keyword>
<dbReference type="InterPro" id="IPR035919">
    <property type="entry name" value="EAL_sf"/>
</dbReference>
<evidence type="ECO:0000256" key="1">
    <source>
        <dbReference type="ARBA" id="ARBA00004370"/>
    </source>
</evidence>
<dbReference type="Gene3D" id="3.30.450.20">
    <property type="entry name" value="PAS domain"/>
    <property type="match status" value="1"/>
</dbReference>
<dbReference type="InterPro" id="IPR000160">
    <property type="entry name" value="GGDEF_dom"/>
</dbReference>
<evidence type="ECO:0000313" key="14">
    <source>
        <dbReference type="EMBL" id="NDY42457.1"/>
    </source>
</evidence>
<feature type="region of interest" description="Disordered" evidence="8">
    <location>
        <begin position="100"/>
        <end position="125"/>
    </location>
</feature>
<dbReference type="InterPro" id="IPR029151">
    <property type="entry name" value="Sensor-like_sf"/>
</dbReference>
<dbReference type="SMART" id="SM00086">
    <property type="entry name" value="PAC"/>
    <property type="match status" value="1"/>
</dbReference>
<dbReference type="CDD" id="cd01949">
    <property type="entry name" value="GGDEF"/>
    <property type="match status" value="1"/>
</dbReference>
<dbReference type="Pfam" id="PF08447">
    <property type="entry name" value="PAS_3"/>
    <property type="match status" value="1"/>
</dbReference>
<evidence type="ECO:0000256" key="7">
    <source>
        <dbReference type="ARBA" id="ARBA00023012"/>
    </source>
</evidence>
<dbReference type="InterPro" id="IPR000700">
    <property type="entry name" value="PAS-assoc_C"/>
</dbReference>
<dbReference type="GO" id="GO:0016020">
    <property type="term" value="C:membrane"/>
    <property type="evidence" value="ECO:0007669"/>
    <property type="project" value="UniProtKB-SubCell"/>
</dbReference>
<evidence type="ECO:0000256" key="9">
    <source>
        <dbReference type="SAM" id="Phobius"/>
    </source>
</evidence>
<feature type="domain" description="GGDEF" evidence="13">
    <location>
        <begin position="412"/>
        <end position="558"/>
    </location>
</feature>
<keyword evidence="5" id="KW-0418">Kinase</keyword>
<evidence type="ECO:0000259" key="13">
    <source>
        <dbReference type="PROSITE" id="PS50887"/>
    </source>
</evidence>
<dbReference type="SUPFAM" id="SSF103190">
    <property type="entry name" value="Sensory domain-like"/>
    <property type="match status" value="1"/>
</dbReference>
<evidence type="ECO:0000259" key="12">
    <source>
        <dbReference type="PROSITE" id="PS50885"/>
    </source>
</evidence>
<dbReference type="InterPro" id="IPR000014">
    <property type="entry name" value="PAS"/>
</dbReference>
<dbReference type="InterPro" id="IPR052155">
    <property type="entry name" value="Biofilm_reg_signaling"/>
</dbReference>
<evidence type="ECO:0000256" key="5">
    <source>
        <dbReference type="ARBA" id="ARBA00022777"/>
    </source>
</evidence>
<evidence type="ECO:0000256" key="2">
    <source>
        <dbReference type="ARBA" id="ARBA00022553"/>
    </source>
</evidence>
<feature type="transmembrane region" description="Helical" evidence="9">
    <location>
        <begin position="172"/>
        <end position="192"/>
    </location>
</feature>
<dbReference type="RefSeq" id="WP_163298597.1">
    <property type="nucleotide sequence ID" value="NZ_JAAGRR010000058.1"/>
</dbReference>
<keyword evidence="7" id="KW-0902">Two-component regulatory system</keyword>
<keyword evidence="15" id="KW-1185">Reference proteome</keyword>
<evidence type="ECO:0000313" key="15">
    <source>
        <dbReference type="Proteomes" id="UP000469346"/>
    </source>
</evidence>
<dbReference type="PANTHER" id="PTHR44757:SF2">
    <property type="entry name" value="BIOFILM ARCHITECTURE MAINTENANCE PROTEIN MBAA"/>
    <property type="match status" value="1"/>
</dbReference>
<feature type="domain" description="PAC" evidence="10">
    <location>
        <begin position="328"/>
        <end position="380"/>
    </location>
</feature>
<feature type="domain" description="HAMP" evidence="12">
    <location>
        <begin position="196"/>
        <end position="248"/>
    </location>
</feature>
<dbReference type="InterPro" id="IPR029787">
    <property type="entry name" value="Nucleotide_cyclase"/>
</dbReference>
<keyword evidence="9" id="KW-0472">Membrane</keyword>
<dbReference type="SUPFAM" id="SSF158472">
    <property type="entry name" value="HAMP domain-like"/>
    <property type="match status" value="1"/>
</dbReference>
<dbReference type="AlphaFoldDB" id="A0A6N9TSN3"/>
<keyword evidence="9" id="KW-0812">Transmembrane</keyword>
<dbReference type="CDD" id="cd00130">
    <property type="entry name" value="PAS"/>
    <property type="match status" value="1"/>
</dbReference>
<evidence type="ECO:0000256" key="6">
    <source>
        <dbReference type="ARBA" id="ARBA00022840"/>
    </source>
</evidence>
<sequence>MNRRRRRLGLAARMTLPALVLVIANTLAVGTYVVHEVKRTGGQRLLAMGLETARAAAREAAGLRETPPDAVVARIAARLAVNDDLLYVALLDARGKTLGRASRSGAPLPPPLPGEISRSGPGGPVHRQLAAPGTGTRYLDIAAPVQGPGETRLGFVQVGVSREGLHRQVRNILLSTAGVTLALLVLGGLVLLHLGRRLAAPLQALMDATREAAEGRFDRSVAVTGDDEVGELAKAFTSMQARLRKTFSELTASQRRLRKAQRMARMGDWTWIPENGVVTCSENLARMLGLPPGDAVLPYAAFLEAVAPEDRERVAGILAAVARDGTPQAVEHRLKGPDGRSFHVLNTVEPTGGGDGLPPGVMGTVQDISDRKAAERKIRHLAYHDNLTGLANRALFMEILETSVAQAKRKEALLAVLFVDIDNFKRINDSLGPEIGDRLLAEAGRRLNACVRTTDRIARPEAEEDPEPSAARLAGDEFTILLVDLASPQSAAIVARRIQEALAPPFQVEGHEVYLTASIGISVFPFDGQDAATLLKNADTAMYAAKDQGKNTYQYYTTSMTADAFRRLSLENSLRRALERGEFLLYYQPQVELETERIVGGEALVRWRHPDMGLVSPAEFIPLAEETGLIVPLGAWVLAEAARQAKAWIDAGLPPIRVAVNLSSRQFRERDLRKTVLGALEAAGLESRWLEIEITESILMERGEAAVALLREFREAGIDVAIDDFGTGYSSLGYLKHFPVTSLKIDRSFVQDIPADADDAAITAAIIAMAHQLHLKVVAEGVEDAAQLDFLRRQGCDAVQGYYFSPPVPADEFAGLLAREAA</sequence>
<dbReference type="SMART" id="SM00052">
    <property type="entry name" value="EAL"/>
    <property type="match status" value="1"/>
</dbReference>